<protein>
    <submittedName>
        <fullName evidence="2">Uncharacterized protein</fullName>
    </submittedName>
</protein>
<keyword evidence="1" id="KW-1133">Transmembrane helix</keyword>
<accession>A0A448ZT23</accession>
<keyword evidence="3" id="KW-1185">Reference proteome</keyword>
<evidence type="ECO:0000313" key="3">
    <source>
        <dbReference type="Proteomes" id="UP000291116"/>
    </source>
</evidence>
<dbReference type="Proteomes" id="UP000291116">
    <property type="component" value="Unassembled WGS sequence"/>
</dbReference>
<dbReference type="EMBL" id="CAACVS010000692">
    <property type="protein sequence ID" value="VEU45189.1"/>
    <property type="molecule type" value="Genomic_DNA"/>
</dbReference>
<keyword evidence="1" id="KW-0472">Membrane</keyword>
<gene>
    <name evidence="2" type="ORF">PSNMU_V1.4_AUG-EV-PASAV3_0123520</name>
</gene>
<reference evidence="2 3" key="1">
    <citation type="submission" date="2019-01" db="EMBL/GenBank/DDBJ databases">
        <authorList>
            <person name="Ferrante I. M."/>
        </authorList>
    </citation>
    <scope>NUCLEOTIDE SEQUENCE [LARGE SCALE GENOMIC DNA]</scope>
    <source>
        <strain evidence="2 3">B856</strain>
    </source>
</reference>
<keyword evidence="1" id="KW-0812">Transmembrane</keyword>
<evidence type="ECO:0000256" key="1">
    <source>
        <dbReference type="SAM" id="Phobius"/>
    </source>
</evidence>
<name>A0A448ZT23_9STRA</name>
<dbReference type="AlphaFoldDB" id="A0A448ZT23"/>
<proteinExistence type="predicted"/>
<organism evidence="2 3">
    <name type="scientific">Pseudo-nitzschia multistriata</name>
    <dbReference type="NCBI Taxonomy" id="183589"/>
    <lineage>
        <taxon>Eukaryota</taxon>
        <taxon>Sar</taxon>
        <taxon>Stramenopiles</taxon>
        <taxon>Ochrophyta</taxon>
        <taxon>Bacillariophyta</taxon>
        <taxon>Bacillariophyceae</taxon>
        <taxon>Bacillariophycidae</taxon>
        <taxon>Bacillariales</taxon>
        <taxon>Bacillariaceae</taxon>
        <taxon>Pseudo-nitzschia</taxon>
    </lineage>
</organism>
<evidence type="ECO:0000313" key="2">
    <source>
        <dbReference type="EMBL" id="VEU45189.1"/>
    </source>
</evidence>
<feature type="transmembrane region" description="Helical" evidence="1">
    <location>
        <begin position="200"/>
        <end position="221"/>
    </location>
</feature>
<sequence>MPGVAIERGHQTVLVSDDCVYAGPVTGAIDGGCVEVGVRTGLEALALDAIGPPDFGVETGFLSEALDDAAPLEVHIGAAQLVFCVQVSILDAGNGVGLLVEEHVPVEGALCLHYPLQVVSGGVKVVAIGSHHARAAQQSSARSLVAIEAGTFCWTVVGIQDTCIGFVVIEMIDVIFVCVGGVAAISEQVVRLLLVLLKNGLPYCLVVEFSLLISLWVILLVA</sequence>